<evidence type="ECO:0000256" key="4">
    <source>
        <dbReference type="ARBA" id="ARBA00022741"/>
    </source>
</evidence>
<dbReference type="InterPro" id="IPR032675">
    <property type="entry name" value="LRR_dom_sf"/>
</dbReference>
<dbReference type="InterPro" id="IPR001611">
    <property type="entry name" value="Leu-rich_rpt"/>
</dbReference>
<sequence length="1290" mass="145453">MLGSLAGSLTSAVVGIAKDKLAAAIVEQANSLWNFSDDLEDMNSMLEAISAALQDAERRSAKEKSVQLWLKRLKHAALDIADMLEEYKDNSYQLTAKKPAVLSCLPVAHKKIVVANRMKSMREVLRKINKDFRDFEFSNGGTCTSLEQHDDHRETSSRLPEEPIIGRNKEKQEIINLLSAGTSNDETVIVSIHGLGGIGKSTLAQLIYNDAQFKEYDHRIWVYVSRDFSLKKIGSSIISLIPIEGGQQNRDTLEAINQCLDNLLSGKKVLIVLDDLWEEKDTELRKLRSMLQVGKKGTTIDVIVTTRKEDIARQVSTCPPYKLQPLNDYTCWEIIKRYSRFEDQHYQERLEKIGLDIAKKCAGVALAAQALGYMLQSKDLFGWTEINNSDIWNESSEDNGGVLPSLKLSYERMQPQLRICFSYCAIFPKGHNISQDDLIHQWIALGFIKPSKGKEYIRQLLGMSFLQVSKLPKTSGDRMERYTMHDLVHDLATVIMGDELIVSNVASKNNKAHSQKYCRYASVTKYDNTTRLSNVLPSKVRALHFSDSGKLDLSCGAFSFAKCLHILDFSGCSGILLPPSIGQLKQLKYLTAPRMQNEVLPEFITELSKLQYLNLNGSSHISALPESMGKLWCLKYLDLSGCSGISKLPGSFGDLKCMMHLDMSGCSGIRELPASLGNLTNLQHLDLSECSGVKEIPESLCGLMHLQYLNMSKCRVKELPEAIGSLVNLQYLNMSKCRVKELPEAIGSLVNLQYLNMSQCGVRELPESFKRLRNLLHLDLIWHRIEKGDLHGLTALQYLDMSYSGYLEGYLEELSVTMRNLTNLKVLKLRYCLIERSTYLNFIGTLTNLEHLDLSWNRFEYLPESIGNLKRLHTLNLENCRMLKSLPKSISCATGLKSVLLDGCPHKLMDQASSLLHHSLTLPLFKVRADDVSAHSNLHVLEGENVGELHIVSLENVRLLEEAQRLKLLTKHNLLTLKLVWTLHADRHLEDKDLLGQLVPPKSLKDLSLEGYSSPSFCGWLMAISQHLPNLTCIELNKLPTCNNLPPLGQLPYLESLILYDIPNVTKIERSICGGKGAFPRLVDITVSRMDGLEEWNTTCPGEDGVEEFMFPMLDVLEVSKCPKLRLKPCPPKCREFKISESDQVISSLEEVETSSHRCNSTPTTTRLFIINSNHHSLKLFHHFPALQELELSHCRNLKSLPKGMQQLSSLQSLKLDFCDRISALPQWLSDISSLKKLVIIYCNRIKSLPARIQLLNNLNELVINNQELQQWCESEENKAKLAHINIVAS</sequence>
<dbReference type="Gramene" id="TKW01526">
    <property type="protein sequence ID" value="TKW01526"/>
    <property type="gene ID" value="SEVIR_8G186800v2"/>
</dbReference>
<keyword evidence="6" id="KW-0067">ATP-binding</keyword>
<dbReference type="GO" id="GO:0005524">
    <property type="term" value="F:ATP binding"/>
    <property type="evidence" value="ECO:0007669"/>
    <property type="project" value="UniProtKB-KW"/>
</dbReference>
<evidence type="ECO:0000256" key="7">
    <source>
        <dbReference type="ARBA" id="ARBA00023054"/>
    </source>
</evidence>
<keyword evidence="4" id="KW-0547">Nucleotide-binding</keyword>
<dbReference type="PANTHER" id="PTHR36766:SF65">
    <property type="entry name" value="AAA+ ATPASE DOMAIN-CONTAINING PROTEIN"/>
    <property type="match status" value="1"/>
</dbReference>
<evidence type="ECO:0000259" key="9">
    <source>
        <dbReference type="Pfam" id="PF00931"/>
    </source>
</evidence>
<evidence type="ECO:0000259" key="11">
    <source>
        <dbReference type="Pfam" id="PF23559"/>
    </source>
</evidence>
<dbReference type="PANTHER" id="PTHR36766">
    <property type="entry name" value="PLANT BROAD-SPECTRUM MILDEW RESISTANCE PROTEIN RPW8"/>
    <property type="match status" value="1"/>
</dbReference>
<dbReference type="InterPro" id="IPR041118">
    <property type="entry name" value="Rx_N"/>
</dbReference>
<dbReference type="GO" id="GO:0051707">
    <property type="term" value="P:response to other organism"/>
    <property type="evidence" value="ECO:0007669"/>
    <property type="project" value="UniProtKB-ARBA"/>
</dbReference>
<dbReference type="InterPro" id="IPR002182">
    <property type="entry name" value="NB-ARC"/>
</dbReference>
<dbReference type="SMART" id="SM00369">
    <property type="entry name" value="LRR_TYP"/>
    <property type="match status" value="6"/>
</dbReference>
<dbReference type="Pfam" id="PF00931">
    <property type="entry name" value="NB-ARC"/>
    <property type="match status" value="1"/>
</dbReference>
<evidence type="ECO:0000256" key="1">
    <source>
        <dbReference type="ARBA" id="ARBA00008894"/>
    </source>
</evidence>
<dbReference type="SUPFAM" id="SSF52540">
    <property type="entry name" value="P-loop containing nucleoside triphosphate hydrolases"/>
    <property type="match status" value="1"/>
</dbReference>
<dbReference type="InterPro" id="IPR058922">
    <property type="entry name" value="WHD_DRP"/>
</dbReference>
<evidence type="ECO:0000259" key="10">
    <source>
        <dbReference type="Pfam" id="PF18052"/>
    </source>
</evidence>
<proteinExistence type="inferred from homology"/>
<dbReference type="Gene3D" id="1.10.10.10">
    <property type="entry name" value="Winged helix-like DNA-binding domain superfamily/Winged helix DNA-binding domain"/>
    <property type="match status" value="1"/>
</dbReference>
<dbReference type="Gene3D" id="3.40.50.300">
    <property type="entry name" value="P-loop containing nucleotide triphosphate hydrolases"/>
    <property type="match status" value="1"/>
</dbReference>
<evidence type="ECO:0000256" key="6">
    <source>
        <dbReference type="ARBA" id="ARBA00022840"/>
    </source>
</evidence>
<dbReference type="PROSITE" id="PS51450">
    <property type="entry name" value="LRR"/>
    <property type="match status" value="1"/>
</dbReference>
<dbReference type="InterPro" id="IPR056789">
    <property type="entry name" value="LRR_R13L1-DRL21"/>
</dbReference>
<dbReference type="PRINTS" id="PR00364">
    <property type="entry name" value="DISEASERSIST"/>
</dbReference>
<dbReference type="InterPro" id="IPR027417">
    <property type="entry name" value="P-loop_NTPase"/>
</dbReference>
<feature type="domain" description="Disease resistance R13L4/SHOC-2-like LRR" evidence="12">
    <location>
        <begin position="722"/>
        <end position="827"/>
    </location>
</feature>
<reference evidence="14" key="1">
    <citation type="submission" date="2019-03" db="EMBL/GenBank/DDBJ databases">
        <title>WGS assembly of Setaria viridis.</title>
        <authorList>
            <person name="Huang P."/>
            <person name="Jenkins J."/>
            <person name="Grimwood J."/>
            <person name="Barry K."/>
            <person name="Healey A."/>
            <person name="Mamidi S."/>
            <person name="Sreedasyam A."/>
            <person name="Shu S."/>
            <person name="Feldman M."/>
            <person name="Wu J."/>
            <person name="Yu Y."/>
            <person name="Chen C."/>
            <person name="Johnson J."/>
            <person name="Rokhsar D."/>
            <person name="Baxter I."/>
            <person name="Schmutz J."/>
            <person name="Brutnell T."/>
            <person name="Kellogg E."/>
        </authorList>
    </citation>
    <scope>NUCLEOTIDE SEQUENCE [LARGE SCALE GENOMIC DNA]</scope>
</reference>
<evidence type="ECO:0000256" key="8">
    <source>
        <dbReference type="SAM" id="Coils"/>
    </source>
</evidence>
<dbReference type="Gene3D" id="1.20.5.4130">
    <property type="match status" value="1"/>
</dbReference>
<dbReference type="Pfam" id="PF25019">
    <property type="entry name" value="LRR_R13L1-DRL21"/>
    <property type="match status" value="1"/>
</dbReference>
<keyword evidence="3" id="KW-0677">Repeat</keyword>
<comment type="similarity">
    <text evidence="1">Belongs to the disease resistance NB-LRR family.</text>
</comment>
<feature type="domain" description="Disease resistance protein winged helix" evidence="11">
    <location>
        <begin position="426"/>
        <end position="492"/>
    </location>
</feature>
<gene>
    <name evidence="14" type="ORF">SEVIR_8G186800v2</name>
</gene>
<dbReference type="Proteomes" id="UP000298652">
    <property type="component" value="Chromosome 8"/>
</dbReference>
<evidence type="ECO:0000256" key="2">
    <source>
        <dbReference type="ARBA" id="ARBA00022614"/>
    </source>
</evidence>
<dbReference type="Pfam" id="PF23559">
    <property type="entry name" value="WHD_DRP"/>
    <property type="match status" value="1"/>
</dbReference>
<dbReference type="OMA" id="RWCTREL"/>
<evidence type="ECO:0000259" key="12">
    <source>
        <dbReference type="Pfam" id="PF23598"/>
    </source>
</evidence>
<dbReference type="InterPro" id="IPR003591">
    <property type="entry name" value="Leu-rich_rpt_typical-subtyp"/>
</dbReference>
<accession>A0A4V6D372</accession>
<evidence type="ECO:0000256" key="3">
    <source>
        <dbReference type="ARBA" id="ARBA00022737"/>
    </source>
</evidence>
<feature type="domain" description="Disease resistance N-terminal" evidence="10">
    <location>
        <begin position="13"/>
        <end position="90"/>
    </location>
</feature>
<dbReference type="FunFam" id="3.40.50.300:FF:001091">
    <property type="entry name" value="Probable disease resistance protein At1g61300"/>
    <property type="match status" value="1"/>
</dbReference>
<keyword evidence="5" id="KW-0611">Plant defense</keyword>
<feature type="domain" description="NB-ARC" evidence="9">
    <location>
        <begin position="169"/>
        <end position="338"/>
    </location>
</feature>
<evidence type="ECO:0008006" key="16">
    <source>
        <dbReference type="Google" id="ProtNLM"/>
    </source>
</evidence>
<dbReference type="EMBL" id="CM016559">
    <property type="protein sequence ID" value="TKW01526.1"/>
    <property type="molecule type" value="Genomic_DNA"/>
</dbReference>
<dbReference type="Pfam" id="PF23598">
    <property type="entry name" value="LRR_14"/>
    <property type="match status" value="2"/>
</dbReference>
<evidence type="ECO:0000256" key="5">
    <source>
        <dbReference type="ARBA" id="ARBA00022821"/>
    </source>
</evidence>
<dbReference type="InterPro" id="IPR036388">
    <property type="entry name" value="WH-like_DNA-bd_sf"/>
</dbReference>
<dbReference type="InterPro" id="IPR055414">
    <property type="entry name" value="LRR_R13L4/SHOC2-like"/>
</dbReference>
<dbReference type="GO" id="GO:0006952">
    <property type="term" value="P:defense response"/>
    <property type="evidence" value="ECO:0007669"/>
    <property type="project" value="UniProtKB-KW"/>
</dbReference>
<organism evidence="14 15">
    <name type="scientific">Setaria viridis</name>
    <name type="common">Green bristlegrass</name>
    <name type="synonym">Setaria italica subsp. viridis</name>
    <dbReference type="NCBI Taxonomy" id="4556"/>
    <lineage>
        <taxon>Eukaryota</taxon>
        <taxon>Viridiplantae</taxon>
        <taxon>Streptophyta</taxon>
        <taxon>Embryophyta</taxon>
        <taxon>Tracheophyta</taxon>
        <taxon>Spermatophyta</taxon>
        <taxon>Magnoliopsida</taxon>
        <taxon>Liliopsida</taxon>
        <taxon>Poales</taxon>
        <taxon>Poaceae</taxon>
        <taxon>PACMAD clade</taxon>
        <taxon>Panicoideae</taxon>
        <taxon>Panicodae</taxon>
        <taxon>Paniceae</taxon>
        <taxon>Cenchrinae</taxon>
        <taxon>Setaria</taxon>
    </lineage>
</organism>
<dbReference type="Pfam" id="PF00560">
    <property type="entry name" value="LRR_1"/>
    <property type="match status" value="1"/>
</dbReference>
<keyword evidence="2" id="KW-0433">Leucine-rich repeat</keyword>
<dbReference type="SUPFAM" id="SSF52058">
    <property type="entry name" value="L domain-like"/>
    <property type="match status" value="3"/>
</dbReference>
<feature type="domain" description="Disease resistance R13L4/SHOC-2-like LRR" evidence="12">
    <location>
        <begin position="602"/>
        <end position="690"/>
    </location>
</feature>
<evidence type="ECO:0000313" key="15">
    <source>
        <dbReference type="Proteomes" id="UP000298652"/>
    </source>
</evidence>
<protein>
    <recommendedName>
        <fullName evidence="16">AAA+ ATPase domain-containing protein</fullName>
    </recommendedName>
</protein>
<evidence type="ECO:0000259" key="13">
    <source>
        <dbReference type="Pfam" id="PF25019"/>
    </source>
</evidence>
<dbReference type="GO" id="GO:0043531">
    <property type="term" value="F:ADP binding"/>
    <property type="evidence" value="ECO:0007669"/>
    <property type="project" value="InterPro"/>
</dbReference>
<evidence type="ECO:0000313" key="14">
    <source>
        <dbReference type="EMBL" id="TKW01526.1"/>
    </source>
</evidence>
<feature type="domain" description="R13L1/DRL21-like LRR repeat region" evidence="13">
    <location>
        <begin position="946"/>
        <end position="1060"/>
    </location>
</feature>
<keyword evidence="7 8" id="KW-0175">Coiled coil</keyword>
<dbReference type="Pfam" id="PF18052">
    <property type="entry name" value="Rx_N"/>
    <property type="match status" value="1"/>
</dbReference>
<feature type="coiled-coil region" evidence="8">
    <location>
        <begin position="39"/>
        <end position="90"/>
    </location>
</feature>
<dbReference type="Gene3D" id="3.80.10.10">
    <property type="entry name" value="Ribonuclease Inhibitor"/>
    <property type="match status" value="4"/>
</dbReference>
<name>A0A4V6D372_SETVI</name>
<keyword evidence="15" id="KW-1185">Reference proteome</keyword>